<evidence type="ECO:0000313" key="2">
    <source>
        <dbReference type="Proteomes" id="UP000317909"/>
    </source>
</evidence>
<dbReference type="Proteomes" id="UP000317909">
    <property type="component" value="Chromosome"/>
</dbReference>
<evidence type="ECO:0000313" key="1">
    <source>
        <dbReference type="EMBL" id="QDT74188.1"/>
    </source>
</evidence>
<protein>
    <submittedName>
        <fullName evidence="1">Uncharacterized protein</fullName>
    </submittedName>
</protein>
<dbReference type="AlphaFoldDB" id="A0A517U0M9"/>
<name>A0A517U0M9_9BACT</name>
<accession>A0A517U0M9</accession>
<sequence>MPVVVAPRCESRGLQTLQRAVGGEGFDCQRTIAGWLFSLRPRKGLFFCKSAKMAVWAKSAKLFFRQLERGGFVDMVAARAWPILSRGIHSVA</sequence>
<dbReference type="KEGG" id="llh:I41_33830"/>
<reference evidence="1 2" key="1">
    <citation type="submission" date="2019-02" db="EMBL/GenBank/DDBJ databases">
        <title>Deep-cultivation of Planctomycetes and their phenomic and genomic characterization uncovers novel biology.</title>
        <authorList>
            <person name="Wiegand S."/>
            <person name="Jogler M."/>
            <person name="Boedeker C."/>
            <person name="Pinto D."/>
            <person name="Vollmers J."/>
            <person name="Rivas-Marin E."/>
            <person name="Kohn T."/>
            <person name="Peeters S.H."/>
            <person name="Heuer A."/>
            <person name="Rast P."/>
            <person name="Oberbeckmann S."/>
            <person name="Bunk B."/>
            <person name="Jeske O."/>
            <person name="Meyerdierks A."/>
            <person name="Storesund J.E."/>
            <person name="Kallscheuer N."/>
            <person name="Luecker S."/>
            <person name="Lage O.M."/>
            <person name="Pohl T."/>
            <person name="Merkel B.J."/>
            <person name="Hornburger P."/>
            <person name="Mueller R.-W."/>
            <person name="Bruemmer F."/>
            <person name="Labrenz M."/>
            <person name="Spormann A.M."/>
            <person name="Op den Camp H."/>
            <person name="Overmann J."/>
            <person name="Amann R."/>
            <person name="Jetten M.S.M."/>
            <person name="Mascher T."/>
            <person name="Medema M.H."/>
            <person name="Devos D.P."/>
            <person name="Kaster A.-K."/>
            <person name="Ovreas L."/>
            <person name="Rohde M."/>
            <person name="Galperin M.Y."/>
            <person name="Jogler C."/>
        </authorList>
    </citation>
    <scope>NUCLEOTIDE SEQUENCE [LARGE SCALE GENOMIC DNA]</scope>
    <source>
        <strain evidence="1 2">I41</strain>
    </source>
</reference>
<keyword evidence="2" id="KW-1185">Reference proteome</keyword>
<proteinExistence type="predicted"/>
<dbReference type="EMBL" id="CP036339">
    <property type="protein sequence ID" value="QDT74188.1"/>
    <property type="molecule type" value="Genomic_DNA"/>
</dbReference>
<organism evidence="1 2">
    <name type="scientific">Lacipirellula limnantheis</name>
    <dbReference type="NCBI Taxonomy" id="2528024"/>
    <lineage>
        <taxon>Bacteria</taxon>
        <taxon>Pseudomonadati</taxon>
        <taxon>Planctomycetota</taxon>
        <taxon>Planctomycetia</taxon>
        <taxon>Pirellulales</taxon>
        <taxon>Lacipirellulaceae</taxon>
        <taxon>Lacipirellula</taxon>
    </lineage>
</organism>
<gene>
    <name evidence="1" type="ORF">I41_33830</name>
</gene>